<name>A0ABY9JZC0_9BACI</name>
<keyword evidence="2" id="KW-1185">Reference proteome</keyword>
<accession>A0ABY9JZC0</accession>
<dbReference type="EMBL" id="CP129013">
    <property type="protein sequence ID" value="WLR43683.1"/>
    <property type="molecule type" value="Genomic_DNA"/>
</dbReference>
<evidence type="ECO:0000313" key="1">
    <source>
        <dbReference type="EMBL" id="WLR43683.1"/>
    </source>
</evidence>
<protein>
    <submittedName>
        <fullName evidence="1">DUF2564 family protein</fullName>
    </submittedName>
</protein>
<dbReference type="Pfam" id="PF10819">
    <property type="entry name" value="DUF2564"/>
    <property type="match status" value="1"/>
</dbReference>
<dbReference type="InterPro" id="IPR020314">
    <property type="entry name" value="Uncharacterised_YpzA"/>
</dbReference>
<evidence type="ECO:0000313" key="2">
    <source>
        <dbReference type="Proteomes" id="UP001197974"/>
    </source>
</evidence>
<organism evidence="1 2">
    <name type="scientific">Bacillus carboniphilus</name>
    <dbReference type="NCBI Taxonomy" id="86663"/>
    <lineage>
        <taxon>Bacteria</taxon>
        <taxon>Bacillati</taxon>
        <taxon>Bacillota</taxon>
        <taxon>Bacilli</taxon>
        <taxon>Bacillales</taxon>
        <taxon>Bacillaceae</taxon>
        <taxon>Bacillus</taxon>
    </lineage>
</organism>
<dbReference type="RefSeq" id="WP_226538495.1">
    <property type="nucleotide sequence ID" value="NZ_CP129013.1"/>
</dbReference>
<dbReference type="Proteomes" id="UP001197974">
    <property type="component" value="Chromosome"/>
</dbReference>
<proteinExistence type="predicted"/>
<reference evidence="1 2" key="1">
    <citation type="submission" date="2023-06" db="EMBL/GenBank/DDBJ databases">
        <title>Five Gram-positive bacteria isolated from mangrove sediments in Shenzhen, Guangdong, China.</title>
        <authorList>
            <person name="Yu S."/>
            <person name="Zheng W."/>
            <person name="Huang Y."/>
        </authorList>
    </citation>
    <scope>NUCLEOTIDE SEQUENCE [LARGE SCALE GENOMIC DNA]</scope>
    <source>
        <strain evidence="1 2">SaN35-3</strain>
    </source>
</reference>
<gene>
    <name evidence="1" type="ORF">LC087_05955</name>
</gene>
<sequence length="90" mass="10194">MDKINHQGLISGLSDEEQLDLAVKAAQKITSSATMQLNEEVKKNAKQAVSDAIVQYEKVKSSREEHNEQLLNEQLKKINECQHQLNTSFK</sequence>